<dbReference type="Pfam" id="PF02595">
    <property type="entry name" value="Gly_kinase"/>
    <property type="match status" value="1"/>
</dbReference>
<dbReference type="GO" id="GO:0031388">
    <property type="term" value="P:organic acid phosphorylation"/>
    <property type="evidence" value="ECO:0007669"/>
    <property type="project" value="UniProtKB-UniRule"/>
</dbReference>
<reference evidence="5 6" key="1">
    <citation type="submission" date="2019-09" db="EMBL/GenBank/DDBJ databases">
        <title>Whole-genome sequence of the purple sulfur bacterium Thiohalocapsa marina DSM 19078.</title>
        <authorList>
            <person name="Kyndt J.A."/>
            <person name="Meyer T.E."/>
        </authorList>
    </citation>
    <scope>NUCLEOTIDE SEQUENCE [LARGE SCALE GENOMIC DNA]</scope>
    <source>
        <strain evidence="5 6">DSM 19078</strain>
    </source>
</reference>
<dbReference type="Gene3D" id="3.90.1510.10">
    <property type="entry name" value="Glycerate kinase, domain 2"/>
    <property type="match status" value="1"/>
</dbReference>
<dbReference type="GO" id="GO:0008887">
    <property type="term" value="F:glycerate kinase activity"/>
    <property type="evidence" value="ECO:0007669"/>
    <property type="project" value="UniProtKB-UniRule"/>
</dbReference>
<evidence type="ECO:0000256" key="1">
    <source>
        <dbReference type="ARBA" id="ARBA00006284"/>
    </source>
</evidence>
<accession>A0A5M8FLK5</accession>
<dbReference type="AlphaFoldDB" id="A0A5M8FLK5"/>
<keyword evidence="6" id="KW-1185">Reference proteome</keyword>
<dbReference type="Proteomes" id="UP000322981">
    <property type="component" value="Unassembled WGS sequence"/>
</dbReference>
<evidence type="ECO:0000256" key="2">
    <source>
        <dbReference type="ARBA" id="ARBA00022679"/>
    </source>
</evidence>
<dbReference type="PANTHER" id="PTHR21599">
    <property type="entry name" value="GLYCERATE KINASE"/>
    <property type="match status" value="1"/>
</dbReference>
<dbReference type="OrthoDB" id="9774290at2"/>
<name>A0A5M8FLK5_9GAMM</name>
<keyword evidence="2 4" id="KW-0808">Transferase</keyword>
<dbReference type="SUPFAM" id="SSF110738">
    <property type="entry name" value="Glycerate kinase I"/>
    <property type="match status" value="1"/>
</dbReference>
<dbReference type="InterPro" id="IPR004381">
    <property type="entry name" value="Glycerate_kinase"/>
</dbReference>
<dbReference type="InterPro" id="IPR036129">
    <property type="entry name" value="Glycerate_kinase_sf"/>
</dbReference>
<protein>
    <submittedName>
        <fullName evidence="5">Glycerate kinase</fullName>
    </submittedName>
</protein>
<gene>
    <name evidence="5" type="ORF">F2Q65_07945</name>
</gene>
<evidence type="ECO:0000256" key="4">
    <source>
        <dbReference type="PIRNR" id="PIRNR006078"/>
    </source>
</evidence>
<comment type="caution">
    <text evidence="5">The sequence shown here is derived from an EMBL/GenBank/DDBJ whole genome shotgun (WGS) entry which is preliminary data.</text>
</comment>
<evidence type="ECO:0000256" key="3">
    <source>
        <dbReference type="ARBA" id="ARBA00022777"/>
    </source>
</evidence>
<dbReference type="PIRSF" id="PIRSF006078">
    <property type="entry name" value="GlxK"/>
    <property type="match status" value="1"/>
</dbReference>
<dbReference type="PANTHER" id="PTHR21599:SF0">
    <property type="entry name" value="GLYCERATE KINASE"/>
    <property type="match status" value="1"/>
</dbReference>
<dbReference type="EMBL" id="VWXX01000008">
    <property type="protein sequence ID" value="KAA6185617.1"/>
    <property type="molecule type" value="Genomic_DNA"/>
</dbReference>
<keyword evidence="3 4" id="KW-0418">Kinase</keyword>
<dbReference type="InterPro" id="IPR018193">
    <property type="entry name" value="Glyc_kinase_flavodox-like_fold"/>
</dbReference>
<proteinExistence type="inferred from homology"/>
<comment type="similarity">
    <text evidence="1 4">Belongs to the glycerate kinase type-1 family.</text>
</comment>
<dbReference type="InterPro" id="IPR018197">
    <property type="entry name" value="Glycerate_kinase_RE-like"/>
</dbReference>
<sequence>MKIVLAPNALKDSCTASVAADALAAGVRRALPSAEIVQLPVADGGDGLLEVLGVALGAELLRFRVAGPRRGQVEAPVAWLPARRTAIIETALASGLALLAGPERDPTATTTRGSGELMRRALDLGAERLVIGLGGSATNDGGIGMATALGYRFLDGAGEQVAPVGGNLARIRRIDVDGVDARVAGTRIDVVCDVDNPLLGPRGAARTYAPQKGARPEQVELLEQGLAHLAHLVRRDLGVDVRDLPGAGAAGGLGAGLIAFCGGRLCPGAELVLDLVDFDTHLCGADLVLTTEGRIDAQTGFGKAPGAVAARAARLGVPCIGIAGAVPWGEDGGLADPQAAGFQALVSLCHEPMTLERAQAQAQRLLERAAEQVLRIFIAGRRSAVQ</sequence>
<dbReference type="NCBIfam" id="TIGR00045">
    <property type="entry name" value="glycerate kinase"/>
    <property type="match status" value="1"/>
</dbReference>
<evidence type="ECO:0000313" key="5">
    <source>
        <dbReference type="EMBL" id="KAA6185617.1"/>
    </source>
</evidence>
<evidence type="ECO:0000313" key="6">
    <source>
        <dbReference type="Proteomes" id="UP000322981"/>
    </source>
</evidence>
<organism evidence="5 6">
    <name type="scientific">Thiohalocapsa marina</name>
    <dbReference type="NCBI Taxonomy" id="424902"/>
    <lineage>
        <taxon>Bacteria</taxon>
        <taxon>Pseudomonadati</taxon>
        <taxon>Pseudomonadota</taxon>
        <taxon>Gammaproteobacteria</taxon>
        <taxon>Chromatiales</taxon>
        <taxon>Chromatiaceae</taxon>
        <taxon>Thiohalocapsa</taxon>
    </lineage>
</organism>
<dbReference type="Gene3D" id="3.40.50.10350">
    <property type="entry name" value="Glycerate kinase, domain 1"/>
    <property type="match status" value="1"/>
</dbReference>